<dbReference type="AlphaFoldDB" id="A0AAD5TWX5"/>
<evidence type="ECO:0000313" key="1">
    <source>
        <dbReference type="EMBL" id="KAJ3204060.1"/>
    </source>
</evidence>
<dbReference type="Proteomes" id="UP001211065">
    <property type="component" value="Unassembled WGS sequence"/>
</dbReference>
<reference evidence="1" key="1">
    <citation type="submission" date="2020-05" db="EMBL/GenBank/DDBJ databases">
        <title>Phylogenomic resolution of chytrid fungi.</title>
        <authorList>
            <person name="Stajich J.E."/>
            <person name="Amses K."/>
            <person name="Simmons R."/>
            <person name="Seto K."/>
            <person name="Myers J."/>
            <person name="Bonds A."/>
            <person name="Quandt C.A."/>
            <person name="Barry K."/>
            <person name="Liu P."/>
            <person name="Grigoriev I."/>
            <person name="Longcore J.E."/>
            <person name="James T.Y."/>
        </authorList>
    </citation>
    <scope>NUCLEOTIDE SEQUENCE</scope>
    <source>
        <strain evidence="1">JEL0476</strain>
    </source>
</reference>
<organism evidence="1 2">
    <name type="scientific">Clydaea vesicula</name>
    <dbReference type="NCBI Taxonomy" id="447962"/>
    <lineage>
        <taxon>Eukaryota</taxon>
        <taxon>Fungi</taxon>
        <taxon>Fungi incertae sedis</taxon>
        <taxon>Chytridiomycota</taxon>
        <taxon>Chytridiomycota incertae sedis</taxon>
        <taxon>Chytridiomycetes</taxon>
        <taxon>Lobulomycetales</taxon>
        <taxon>Lobulomycetaceae</taxon>
        <taxon>Clydaea</taxon>
    </lineage>
</organism>
<gene>
    <name evidence="1" type="ORF">HK099_001281</name>
</gene>
<evidence type="ECO:0000313" key="2">
    <source>
        <dbReference type="Proteomes" id="UP001211065"/>
    </source>
</evidence>
<sequence>MEFEAFVMKVGFDCIWEFEEIGEDGSIGGGNEVADESIEVLFVQEIQDLNAAVVAVERNAVEEKKNFVIEEKRNFVIDEKRNFVIDEKRNFVIDEKRNFVIDGEEVLDFIKELTPKMRDHHLIEAHIRDFSLIKLFFLVDRKKMKDEDNIFWRQVLSTIRKSGSQASVSTSDQWASSKKRGGWSLLI</sequence>
<dbReference type="EMBL" id="JADGJW010001346">
    <property type="protein sequence ID" value="KAJ3204060.1"/>
    <property type="molecule type" value="Genomic_DNA"/>
</dbReference>
<accession>A0AAD5TWX5</accession>
<protein>
    <submittedName>
        <fullName evidence="1">Uncharacterized protein</fullName>
    </submittedName>
</protein>
<name>A0AAD5TWX5_9FUNG</name>
<keyword evidence="2" id="KW-1185">Reference proteome</keyword>
<proteinExistence type="predicted"/>
<comment type="caution">
    <text evidence="1">The sequence shown here is derived from an EMBL/GenBank/DDBJ whole genome shotgun (WGS) entry which is preliminary data.</text>
</comment>